<protein>
    <recommendedName>
        <fullName evidence="5">F-box domain-containing protein</fullName>
    </recommendedName>
</protein>
<dbReference type="GeneID" id="33565022"/>
<dbReference type="RefSeq" id="XP_021884515.1">
    <property type="nucleotide sequence ID" value="XM_022023178.1"/>
</dbReference>
<dbReference type="EMBL" id="MCFF01000006">
    <property type="protein sequence ID" value="ORZ26752.1"/>
    <property type="molecule type" value="Genomic_DNA"/>
</dbReference>
<evidence type="ECO:0000313" key="4">
    <source>
        <dbReference type="Proteomes" id="UP000193648"/>
    </source>
</evidence>
<reference evidence="3 4" key="1">
    <citation type="submission" date="2016-07" db="EMBL/GenBank/DDBJ databases">
        <title>Pervasive Adenine N6-methylation of Active Genes in Fungi.</title>
        <authorList>
            <consortium name="DOE Joint Genome Institute"/>
            <person name="Mondo S.J."/>
            <person name="Dannebaum R.O."/>
            <person name="Kuo R.C."/>
            <person name="Labutti K."/>
            <person name="Haridas S."/>
            <person name="Kuo A."/>
            <person name="Salamov A."/>
            <person name="Ahrendt S.R."/>
            <person name="Lipzen A."/>
            <person name="Sullivan W."/>
            <person name="Andreopoulos W.B."/>
            <person name="Clum A."/>
            <person name="Lindquist E."/>
            <person name="Daum C."/>
            <person name="Ramamoorthy G.K."/>
            <person name="Gryganskyi A."/>
            <person name="Culley D."/>
            <person name="Magnuson J.K."/>
            <person name="James T.Y."/>
            <person name="O'Malley M.A."/>
            <person name="Stajich J.E."/>
            <person name="Spatafora J.W."/>
            <person name="Visel A."/>
            <person name="Grigoriev I.V."/>
        </authorList>
    </citation>
    <scope>NUCLEOTIDE SEQUENCE [LARGE SCALE GENOMIC DNA]</scope>
    <source>
        <strain evidence="3 4">NRRL 3116</strain>
    </source>
</reference>
<proteinExistence type="predicted"/>
<feature type="chain" id="PRO_5012056355" description="F-box domain-containing protein" evidence="2">
    <location>
        <begin position="21"/>
        <end position="611"/>
    </location>
</feature>
<feature type="compositionally biased region" description="Acidic residues" evidence="1">
    <location>
        <begin position="522"/>
        <end position="551"/>
    </location>
</feature>
<keyword evidence="4" id="KW-1185">Reference proteome</keyword>
<sequence length="611" mass="70028">MTSPILLPEMLLYLAPLVALQDRLACARVCRQWYASFMPFIWSSFTVPENWASCPSPFSSSPSSSSSLSLSPTSSFPCLETLKKNAHYIRSLTLKATLGLEPFLRNCTSLKMLFIHGEHIMDPRPDTWDQLIDLIRHNPGIEWIFFGFNLTSAPSAQFLRALPEACPNLKRYESSRAKYDNFDQVEALIRVFSRLQIASSRFETFVNIQDLKRWSFPDLIEICLKDMRGFSPQSQVELISQCPNLQHLKWTMYRDQFFPVKEFCEKVPAACPHLTMLQMDGCGLRDPDEIGQMLDSLAPPIRGLELFSVCGTSISRPTFQSLSLHFKTLKSLDISYCSQVESWMAQKILEESPQLTRLLCPSLKMWDIVHGKDWAAKGMQHLEVNILQSSPGNSSLEEQWTTFRQLSKLTQLESLSIGSLSWTLREGLLFQMDSGVDQLRTLINLEYLNLGKSYQRMVLDDVIWMGTHLEKLKKIEGIFHRDWDKHLEMATKFKEFGVEVLDQELPPDYYFDNDSIYTDGSESMEEYEEELEGDDEDGYGDFEEGDYEDAQEQNNSAVEEDQEHEGEHNSIKSDQIIEGEPGLICIHVGDGMIEIATDNIIQTQRAHEEHN</sequence>
<dbReference type="AlphaFoldDB" id="A0A1Y2H115"/>
<keyword evidence="2" id="KW-0732">Signal</keyword>
<dbReference type="Gene3D" id="3.80.10.10">
    <property type="entry name" value="Ribonuclease Inhibitor"/>
    <property type="match status" value="1"/>
</dbReference>
<name>A0A1Y2H115_9FUNG</name>
<evidence type="ECO:0000256" key="2">
    <source>
        <dbReference type="SAM" id="SignalP"/>
    </source>
</evidence>
<dbReference type="Proteomes" id="UP000193648">
    <property type="component" value="Unassembled WGS sequence"/>
</dbReference>
<dbReference type="InParanoid" id="A0A1Y2H115"/>
<dbReference type="PANTHER" id="PTHR16134">
    <property type="entry name" value="F-BOX/TPR REPEAT PROTEIN POF3"/>
    <property type="match status" value="1"/>
</dbReference>
<evidence type="ECO:0008006" key="5">
    <source>
        <dbReference type="Google" id="ProtNLM"/>
    </source>
</evidence>
<organism evidence="3 4">
    <name type="scientific">Lobosporangium transversale</name>
    <dbReference type="NCBI Taxonomy" id="64571"/>
    <lineage>
        <taxon>Eukaryota</taxon>
        <taxon>Fungi</taxon>
        <taxon>Fungi incertae sedis</taxon>
        <taxon>Mucoromycota</taxon>
        <taxon>Mortierellomycotina</taxon>
        <taxon>Mortierellomycetes</taxon>
        <taxon>Mortierellales</taxon>
        <taxon>Mortierellaceae</taxon>
        <taxon>Lobosporangium</taxon>
    </lineage>
</organism>
<gene>
    <name evidence="3" type="ORF">BCR41DRAFT_347865</name>
</gene>
<accession>A0A1Y2H115</accession>
<feature type="region of interest" description="Disordered" evidence="1">
    <location>
        <begin position="511"/>
        <end position="576"/>
    </location>
</feature>
<dbReference type="PANTHER" id="PTHR16134:SF119">
    <property type="entry name" value="AT02038P-RELATED"/>
    <property type="match status" value="1"/>
</dbReference>
<evidence type="ECO:0000313" key="3">
    <source>
        <dbReference type="EMBL" id="ORZ26752.1"/>
    </source>
</evidence>
<dbReference type="OrthoDB" id="2383667at2759"/>
<dbReference type="InterPro" id="IPR032675">
    <property type="entry name" value="LRR_dom_sf"/>
</dbReference>
<feature type="signal peptide" evidence="2">
    <location>
        <begin position="1"/>
        <end position="20"/>
    </location>
</feature>
<comment type="caution">
    <text evidence="3">The sequence shown here is derived from an EMBL/GenBank/DDBJ whole genome shotgun (WGS) entry which is preliminary data.</text>
</comment>
<evidence type="ECO:0000256" key="1">
    <source>
        <dbReference type="SAM" id="MobiDB-lite"/>
    </source>
</evidence>
<dbReference type="SUPFAM" id="SSF52047">
    <property type="entry name" value="RNI-like"/>
    <property type="match status" value="1"/>
</dbReference>